<keyword evidence="2" id="KW-0812">Transmembrane</keyword>
<evidence type="ECO:0000313" key="4">
    <source>
        <dbReference type="Proteomes" id="UP000734854"/>
    </source>
</evidence>
<name>A0A8J5L4D5_ZINOF</name>
<evidence type="ECO:0000256" key="1">
    <source>
        <dbReference type="SAM" id="MobiDB-lite"/>
    </source>
</evidence>
<dbReference type="OrthoDB" id="1932497at2759"/>
<evidence type="ECO:0000313" key="3">
    <source>
        <dbReference type="EMBL" id="KAG6505422.1"/>
    </source>
</evidence>
<dbReference type="InterPro" id="IPR045880">
    <property type="entry name" value="ZCF37"/>
</dbReference>
<feature type="region of interest" description="Disordered" evidence="1">
    <location>
        <begin position="197"/>
        <end position="224"/>
    </location>
</feature>
<feature type="transmembrane region" description="Helical" evidence="2">
    <location>
        <begin position="160"/>
        <end position="189"/>
    </location>
</feature>
<dbReference type="EMBL" id="JACMSC010000010">
    <property type="protein sequence ID" value="KAG6505422.1"/>
    <property type="molecule type" value="Genomic_DNA"/>
</dbReference>
<keyword evidence="4" id="KW-1185">Reference proteome</keyword>
<evidence type="ECO:0000256" key="2">
    <source>
        <dbReference type="SAM" id="Phobius"/>
    </source>
</evidence>
<accession>A0A8J5L4D5</accession>
<protein>
    <recommendedName>
        <fullName evidence="5">ZCF37</fullName>
    </recommendedName>
</protein>
<sequence length="224" mass="24225">MLCGTGSFKSVDGGETWSSTPPSSPRKKRTKSLNPYSARGLDKFASLIADLEARRAKVMAKAGAQGAATLVRFTYSNSNDWVPIIIRLPDEINAKPHHNPKAKSEIAGSEAAATPVKTQEKEEAAAVVLKGNKNVSAQVPLSWPRVKEAALRSLRPRWPALVAVLMLVCLVVFGRVFAICCTTVGWYMVPAMKGEGAGRTARKSKSSKTKDYGGRLSFKKSHLK</sequence>
<organism evidence="3 4">
    <name type="scientific">Zingiber officinale</name>
    <name type="common">Ginger</name>
    <name type="synonym">Amomum zingiber</name>
    <dbReference type="NCBI Taxonomy" id="94328"/>
    <lineage>
        <taxon>Eukaryota</taxon>
        <taxon>Viridiplantae</taxon>
        <taxon>Streptophyta</taxon>
        <taxon>Embryophyta</taxon>
        <taxon>Tracheophyta</taxon>
        <taxon>Spermatophyta</taxon>
        <taxon>Magnoliopsida</taxon>
        <taxon>Liliopsida</taxon>
        <taxon>Zingiberales</taxon>
        <taxon>Zingiberaceae</taxon>
        <taxon>Zingiber</taxon>
    </lineage>
</organism>
<dbReference type="Proteomes" id="UP000734854">
    <property type="component" value="Unassembled WGS sequence"/>
</dbReference>
<proteinExistence type="predicted"/>
<dbReference type="PANTHER" id="PTHR35275">
    <property type="entry name" value="ZCF37"/>
    <property type="match status" value="1"/>
</dbReference>
<dbReference type="PANTHER" id="PTHR35275:SF1">
    <property type="entry name" value="OS07G0585900 PROTEIN"/>
    <property type="match status" value="1"/>
</dbReference>
<keyword evidence="2" id="KW-1133">Transmembrane helix</keyword>
<evidence type="ECO:0008006" key="5">
    <source>
        <dbReference type="Google" id="ProtNLM"/>
    </source>
</evidence>
<keyword evidence="2" id="KW-0472">Membrane</keyword>
<feature type="region of interest" description="Disordered" evidence="1">
    <location>
        <begin position="1"/>
        <end position="35"/>
    </location>
</feature>
<gene>
    <name evidence="3" type="ORF">ZIOFF_037778</name>
</gene>
<dbReference type="AlphaFoldDB" id="A0A8J5L4D5"/>
<reference evidence="3 4" key="1">
    <citation type="submission" date="2020-08" db="EMBL/GenBank/DDBJ databases">
        <title>Plant Genome Project.</title>
        <authorList>
            <person name="Zhang R.-G."/>
        </authorList>
    </citation>
    <scope>NUCLEOTIDE SEQUENCE [LARGE SCALE GENOMIC DNA]</scope>
    <source>
        <tissue evidence="3">Rhizome</tissue>
    </source>
</reference>
<comment type="caution">
    <text evidence="3">The sequence shown here is derived from an EMBL/GenBank/DDBJ whole genome shotgun (WGS) entry which is preliminary data.</text>
</comment>